<evidence type="ECO:0000256" key="1">
    <source>
        <dbReference type="SAM" id="MobiDB-lite"/>
    </source>
</evidence>
<name>A0A8J5XHB5_DIALT</name>
<dbReference type="OrthoDB" id="10495100at2759"/>
<gene>
    <name evidence="2" type="ORF">KFE25_000584</name>
</gene>
<dbReference type="Proteomes" id="UP000751190">
    <property type="component" value="Unassembled WGS sequence"/>
</dbReference>
<keyword evidence="3" id="KW-1185">Reference proteome</keyword>
<comment type="caution">
    <text evidence="2">The sequence shown here is derived from an EMBL/GenBank/DDBJ whole genome shotgun (WGS) entry which is preliminary data.</text>
</comment>
<protein>
    <submittedName>
        <fullName evidence="2">Uncharacterized protein</fullName>
    </submittedName>
</protein>
<reference evidence="2" key="1">
    <citation type="submission" date="2021-05" db="EMBL/GenBank/DDBJ databases">
        <title>The genome of the haptophyte Pavlova lutheri (Diacronema luteri, Pavlovales) - a model for lipid biosynthesis in eukaryotic algae.</title>
        <authorList>
            <person name="Hulatt C.J."/>
            <person name="Posewitz M.C."/>
        </authorList>
    </citation>
    <scope>NUCLEOTIDE SEQUENCE</scope>
    <source>
        <strain evidence="2">NIVA-4/92</strain>
    </source>
</reference>
<proteinExistence type="predicted"/>
<evidence type="ECO:0000313" key="2">
    <source>
        <dbReference type="EMBL" id="KAG8467268.1"/>
    </source>
</evidence>
<organism evidence="2 3">
    <name type="scientific">Diacronema lutheri</name>
    <name type="common">Unicellular marine alga</name>
    <name type="synonym">Monochrysis lutheri</name>
    <dbReference type="NCBI Taxonomy" id="2081491"/>
    <lineage>
        <taxon>Eukaryota</taxon>
        <taxon>Haptista</taxon>
        <taxon>Haptophyta</taxon>
        <taxon>Pavlovophyceae</taxon>
        <taxon>Pavlovales</taxon>
        <taxon>Pavlovaceae</taxon>
        <taxon>Diacronema</taxon>
    </lineage>
</organism>
<feature type="region of interest" description="Disordered" evidence="1">
    <location>
        <begin position="196"/>
        <end position="218"/>
    </location>
</feature>
<evidence type="ECO:0000313" key="3">
    <source>
        <dbReference type="Proteomes" id="UP000751190"/>
    </source>
</evidence>
<dbReference type="AlphaFoldDB" id="A0A8J5XHB5"/>
<dbReference type="EMBL" id="JAGTXO010000006">
    <property type="protein sequence ID" value="KAG8467268.1"/>
    <property type="molecule type" value="Genomic_DNA"/>
</dbReference>
<accession>A0A8J5XHB5</accession>
<sequence>MLHGLVVALVAYSARQPMSRAGRSAVRMNAAWELRVAGAVDVEQLSKMSKLPTGIVSQFVQSGASCVGCDLDGKVLAFALVNTFKRVKDKAAGAAGGLETTGEIMKVHASAQGKAYVRQTVLGSLKLLKGLGASEVRSSVGSTDGETMTLLTSLGLGDAGRSGDGGLVTLKAALFAISTDPGKKIDAAPVARKPVAVSAPPAPVAEQDAAEPAAAAVQ</sequence>